<accession>F0J5T3</accession>
<dbReference type="RefSeq" id="WP_013641031.1">
    <property type="nucleotide sequence ID" value="NC_015186.1"/>
</dbReference>
<keyword evidence="2" id="KW-1185">Reference proteome</keyword>
<sequence>MAKGGLLRFLAAGAVLAALAVPSGLAAAPASDHARAEAALSNIRAAVAAIMDAENDATNGPARYVQAAHRAINLLVGRGDSAFDPAAGDPGDPVGAIGEVNHLLDRRATPPFVPALHGVLVNLQSAVANLGDAAKAHGLGAYQNDVSQALQTMEIAEGRSGTFDVFGGMRGAIANTELGVPAGAPTENGCAAPHVAGYGLWHGWLVWHAVKLDGGPIATAGSSIVKKEGSMLVLYTPAAAMVHHLCAADVKHHAATHASVQHASVQVTKAPAARLIRVADTGGDGAVSYTMAQATAGKTVYSTHCASCHGANLQGVAAPAIAGKEFLTTAHTNGYSVSILNTIVTQNMPFNDPGSLKPGEYADVMAYLLASNCFPAGKTAFPTNPGSHFGTVKLSIPAHPAGTPDKNGVCPVK</sequence>
<gene>
    <name evidence="1" type="ordered locus">ACMV_31300</name>
</gene>
<dbReference type="OrthoDB" id="7255288at2"/>
<evidence type="ECO:0000313" key="2">
    <source>
        <dbReference type="Proteomes" id="UP000007100"/>
    </source>
</evidence>
<dbReference type="GO" id="GO:0020037">
    <property type="term" value="F:heme binding"/>
    <property type="evidence" value="ECO:0007669"/>
    <property type="project" value="InterPro"/>
</dbReference>
<dbReference type="Pfam" id="PF00034">
    <property type="entry name" value="Cytochrom_C"/>
    <property type="match status" value="1"/>
</dbReference>
<dbReference type="EMBL" id="AP012035">
    <property type="protein sequence ID" value="BAJ82477.1"/>
    <property type="molecule type" value="Genomic_DNA"/>
</dbReference>
<reference evidence="1 2" key="1">
    <citation type="submission" date="2010-12" db="EMBL/GenBank/DDBJ databases">
        <title>Whole genome sequence of Acidiphilium multivorum AIU301.</title>
        <authorList>
            <person name="Narita-Yamada S."/>
            <person name="Nakamura S."/>
            <person name="Ito N."/>
            <person name="Takarada H."/>
            <person name="Katano Y."/>
            <person name="Nakazawa H."/>
            <person name="Hosoyama A."/>
            <person name="Yamada R."/>
            <person name="Fujita N."/>
        </authorList>
    </citation>
    <scope>NUCLEOTIDE SEQUENCE [LARGE SCALE GENOMIC DNA]</scope>
    <source>
        <strain evidence="2">DSM 11245 / JCM 8867 / AIU301</strain>
    </source>
</reference>
<dbReference type="KEGG" id="amv:ACMV_31300"/>
<proteinExistence type="predicted"/>
<dbReference type="HOGENOM" id="CLU_665030_0_0_5"/>
<protein>
    <submittedName>
        <fullName evidence="1">Putative cytochrome c</fullName>
    </submittedName>
</protein>
<dbReference type="SUPFAM" id="SSF46626">
    <property type="entry name" value="Cytochrome c"/>
    <property type="match status" value="1"/>
</dbReference>
<name>F0J5T3_ACIMA</name>
<organism evidence="1 2">
    <name type="scientific">Acidiphilium multivorum (strain DSM 11245 / JCM 8867 / NBRC 100883 / AIU 301)</name>
    <dbReference type="NCBI Taxonomy" id="926570"/>
    <lineage>
        <taxon>Bacteria</taxon>
        <taxon>Pseudomonadati</taxon>
        <taxon>Pseudomonadota</taxon>
        <taxon>Alphaproteobacteria</taxon>
        <taxon>Acetobacterales</taxon>
        <taxon>Acidocellaceae</taxon>
        <taxon>Acidiphilium</taxon>
    </lineage>
</organism>
<dbReference type="PROSITE" id="PS51007">
    <property type="entry name" value="CYTC"/>
    <property type="match status" value="1"/>
</dbReference>
<dbReference type="InterPro" id="IPR036909">
    <property type="entry name" value="Cyt_c-like_dom_sf"/>
</dbReference>
<dbReference type="InterPro" id="IPR009056">
    <property type="entry name" value="Cyt_c-like_dom"/>
</dbReference>
<dbReference type="GO" id="GO:0009055">
    <property type="term" value="F:electron transfer activity"/>
    <property type="evidence" value="ECO:0007669"/>
    <property type="project" value="InterPro"/>
</dbReference>
<dbReference type="Gene3D" id="1.10.760.10">
    <property type="entry name" value="Cytochrome c-like domain"/>
    <property type="match status" value="1"/>
</dbReference>
<evidence type="ECO:0000313" key="1">
    <source>
        <dbReference type="EMBL" id="BAJ82477.1"/>
    </source>
</evidence>
<dbReference type="AlphaFoldDB" id="F0J5T3"/>
<dbReference type="Proteomes" id="UP000007100">
    <property type="component" value="Chromosome"/>
</dbReference>